<dbReference type="Gene3D" id="2.60.120.10">
    <property type="entry name" value="Jelly Rolls"/>
    <property type="match status" value="1"/>
</dbReference>
<keyword evidence="2" id="KW-0238">DNA-binding</keyword>
<feature type="domain" description="Cyclic nucleotide-binding" evidence="4">
    <location>
        <begin position="19"/>
        <end position="117"/>
    </location>
</feature>
<dbReference type="SMART" id="SM00100">
    <property type="entry name" value="cNMP"/>
    <property type="match status" value="1"/>
</dbReference>
<gene>
    <name evidence="6" type="primary">yeiL</name>
    <name evidence="6" type="ORF">H8923_03860</name>
</gene>
<evidence type="ECO:0000313" key="6">
    <source>
        <dbReference type="EMBL" id="MBC5995883.1"/>
    </source>
</evidence>
<dbReference type="Pfam" id="PF00027">
    <property type="entry name" value="cNMP_binding"/>
    <property type="match status" value="1"/>
</dbReference>
<dbReference type="PANTHER" id="PTHR24567">
    <property type="entry name" value="CRP FAMILY TRANSCRIPTIONAL REGULATORY PROTEIN"/>
    <property type="match status" value="1"/>
</dbReference>
<dbReference type="PROSITE" id="PS50042">
    <property type="entry name" value="CNMP_BINDING_3"/>
    <property type="match status" value="1"/>
</dbReference>
<dbReference type="SUPFAM" id="SSF51206">
    <property type="entry name" value="cAMP-binding domain-like"/>
    <property type="match status" value="1"/>
</dbReference>
<accession>A0ABR7JLT7</accession>
<evidence type="ECO:0000256" key="1">
    <source>
        <dbReference type="ARBA" id="ARBA00023015"/>
    </source>
</evidence>
<dbReference type="SUPFAM" id="SSF46785">
    <property type="entry name" value="Winged helix' DNA-binding domain"/>
    <property type="match status" value="1"/>
</dbReference>
<dbReference type="Pfam" id="PF13545">
    <property type="entry name" value="HTH_Crp_2"/>
    <property type="match status" value="1"/>
</dbReference>
<evidence type="ECO:0000259" key="5">
    <source>
        <dbReference type="PROSITE" id="PS51063"/>
    </source>
</evidence>
<keyword evidence="3" id="KW-0804">Transcription</keyword>
<dbReference type="NCBIfam" id="NF007707">
    <property type="entry name" value="PRK10402.1"/>
    <property type="match status" value="1"/>
</dbReference>
<sequence>MIKINDKDKLNYYINKYKIDEIFNSDMSSYMELHYFKKNEHICSSEEELKYLYFFLDGKAKVYIAAPNGKSLLIRFYTPIQIIGDTEILNNTTIDCNIQAVEDCTCLAIPRNIIEKIALKDVHFLSYVCKQLAFKLSSASLSSSMNMLYPLENRLARYILETYSTNDSQGENSESLTHISELLGTSYRHLLRVLDKFCSENIIKKSNKTIVILDTQKLEDLAGDLYQ</sequence>
<dbReference type="InterPro" id="IPR000595">
    <property type="entry name" value="cNMP-bd_dom"/>
</dbReference>
<evidence type="ECO:0000313" key="7">
    <source>
        <dbReference type="Proteomes" id="UP000609849"/>
    </source>
</evidence>
<feature type="domain" description="HTH crp-type" evidence="5">
    <location>
        <begin position="149"/>
        <end position="216"/>
    </location>
</feature>
<evidence type="ECO:0000256" key="3">
    <source>
        <dbReference type="ARBA" id="ARBA00023163"/>
    </source>
</evidence>
<dbReference type="InterPro" id="IPR014710">
    <property type="entry name" value="RmlC-like_jellyroll"/>
</dbReference>
<dbReference type="InterPro" id="IPR050397">
    <property type="entry name" value="Env_Response_Regulators"/>
</dbReference>
<evidence type="ECO:0000259" key="4">
    <source>
        <dbReference type="PROSITE" id="PS50042"/>
    </source>
</evidence>
<keyword evidence="1" id="KW-0805">Transcription regulation</keyword>
<proteinExistence type="predicted"/>
<comment type="caution">
    <text evidence="6">The sequence shown here is derived from an EMBL/GenBank/DDBJ whole genome shotgun (WGS) entry which is preliminary data.</text>
</comment>
<dbReference type="InterPro" id="IPR018490">
    <property type="entry name" value="cNMP-bd_dom_sf"/>
</dbReference>
<name>A0ABR7JLT7_9FIRM</name>
<organism evidence="6 7">
    <name type="scientific">Romboutsia faecis</name>
    <dbReference type="NCBI Taxonomy" id="2764597"/>
    <lineage>
        <taxon>Bacteria</taxon>
        <taxon>Bacillati</taxon>
        <taxon>Bacillota</taxon>
        <taxon>Clostridia</taxon>
        <taxon>Peptostreptococcales</taxon>
        <taxon>Peptostreptococcaceae</taxon>
        <taxon>Romboutsia</taxon>
    </lineage>
</organism>
<dbReference type="EMBL" id="JACRWE010000002">
    <property type="protein sequence ID" value="MBC5995883.1"/>
    <property type="molecule type" value="Genomic_DNA"/>
</dbReference>
<protein>
    <submittedName>
        <fullName evidence="6">Transcriptional regulator YeiL</fullName>
    </submittedName>
</protein>
<dbReference type="PROSITE" id="PS51063">
    <property type="entry name" value="HTH_CRP_2"/>
    <property type="match status" value="1"/>
</dbReference>
<evidence type="ECO:0000256" key="2">
    <source>
        <dbReference type="ARBA" id="ARBA00023125"/>
    </source>
</evidence>
<reference evidence="6 7" key="1">
    <citation type="submission" date="2020-08" db="EMBL/GenBank/DDBJ databases">
        <authorList>
            <person name="Liu C."/>
            <person name="Sun Q."/>
        </authorList>
    </citation>
    <scope>NUCLEOTIDE SEQUENCE [LARGE SCALE GENOMIC DNA]</scope>
    <source>
        <strain evidence="6 7">NSJ-18</strain>
    </source>
</reference>
<dbReference type="PANTHER" id="PTHR24567:SF26">
    <property type="entry name" value="REGULATORY PROTEIN YEIL"/>
    <property type="match status" value="1"/>
</dbReference>
<dbReference type="CDD" id="cd00038">
    <property type="entry name" value="CAP_ED"/>
    <property type="match status" value="1"/>
</dbReference>
<dbReference type="InterPro" id="IPR012318">
    <property type="entry name" value="HTH_CRP"/>
</dbReference>
<dbReference type="InterPro" id="IPR036390">
    <property type="entry name" value="WH_DNA-bd_sf"/>
</dbReference>
<dbReference type="RefSeq" id="WP_153923818.1">
    <property type="nucleotide sequence ID" value="NZ_JACRWE010000002.1"/>
</dbReference>
<keyword evidence="7" id="KW-1185">Reference proteome</keyword>
<dbReference type="Proteomes" id="UP000609849">
    <property type="component" value="Unassembled WGS sequence"/>
</dbReference>